<sequence>MDDVLDELVSVEGAWHDYGVAVNPTTWTVDHEATVRERAKRRADPARTRRGLGREAAIQRARIQHRIA</sequence>
<comment type="caution">
    <text evidence="1">The sequence shown here is derived from an EMBL/GenBank/DDBJ whole genome shotgun (WGS) entry which is preliminary data.</text>
</comment>
<dbReference type="Proteomes" id="UP000581769">
    <property type="component" value="Unassembled WGS sequence"/>
</dbReference>
<dbReference type="RefSeq" id="WP_184783845.1">
    <property type="nucleotide sequence ID" value="NZ_JACHMG010000001.1"/>
</dbReference>
<name>A0A840J673_9PSEU</name>
<dbReference type="EMBL" id="JACHMG010000001">
    <property type="protein sequence ID" value="MBB4689283.1"/>
    <property type="molecule type" value="Genomic_DNA"/>
</dbReference>
<protein>
    <submittedName>
        <fullName evidence="1">Uncharacterized protein</fullName>
    </submittedName>
</protein>
<keyword evidence="2" id="KW-1185">Reference proteome</keyword>
<reference evidence="1 2" key="1">
    <citation type="submission" date="2020-08" db="EMBL/GenBank/DDBJ databases">
        <title>Sequencing the genomes of 1000 actinobacteria strains.</title>
        <authorList>
            <person name="Klenk H.-P."/>
        </authorList>
    </citation>
    <scope>NUCLEOTIDE SEQUENCE [LARGE SCALE GENOMIC DNA]</scope>
    <source>
        <strain evidence="1 2">DSM 45859</strain>
    </source>
</reference>
<proteinExistence type="predicted"/>
<accession>A0A840J673</accession>
<evidence type="ECO:0000313" key="1">
    <source>
        <dbReference type="EMBL" id="MBB4689283.1"/>
    </source>
</evidence>
<evidence type="ECO:0000313" key="2">
    <source>
        <dbReference type="Proteomes" id="UP000581769"/>
    </source>
</evidence>
<dbReference type="AlphaFoldDB" id="A0A840J673"/>
<organism evidence="1 2">
    <name type="scientific">Amycolatopsis jiangsuensis</name>
    <dbReference type="NCBI Taxonomy" id="1181879"/>
    <lineage>
        <taxon>Bacteria</taxon>
        <taxon>Bacillati</taxon>
        <taxon>Actinomycetota</taxon>
        <taxon>Actinomycetes</taxon>
        <taxon>Pseudonocardiales</taxon>
        <taxon>Pseudonocardiaceae</taxon>
        <taxon>Amycolatopsis</taxon>
    </lineage>
</organism>
<gene>
    <name evidence="1" type="ORF">BJY18_006768</name>
</gene>